<reference evidence="1" key="2">
    <citation type="journal article" date="2015" name="Data Brief">
        <title>Shoot transcriptome of the giant reed, Arundo donax.</title>
        <authorList>
            <person name="Barrero R.A."/>
            <person name="Guerrero F.D."/>
            <person name="Moolhuijzen P."/>
            <person name="Goolsby J.A."/>
            <person name="Tidwell J."/>
            <person name="Bellgard S.E."/>
            <person name="Bellgard M.I."/>
        </authorList>
    </citation>
    <scope>NUCLEOTIDE SEQUENCE</scope>
    <source>
        <tissue evidence="1">Shoot tissue taken approximately 20 cm above the soil surface</tissue>
    </source>
</reference>
<proteinExistence type="predicted"/>
<reference evidence="1" key="1">
    <citation type="submission" date="2014-09" db="EMBL/GenBank/DDBJ databases">
        <authorList>
            <person name="Magalhaes I.L.F."/>
            <person name="Oliveira U."/>
            <person name="Santos F.R."/>
            <person name="Vidigal T.H.D.A."/>
            <person name="Brescovit A.D."/>
            <person name="Santos A.J."/>
        </authorList>
    </citation>
    <scope>NUCLEOTIDE SEQUENCE</scope>
    <source>
        <tissue evidence="1">Shoot tissue taken approximately 20 cm above the soil surface</tissue>
    </source>
</reference>
<dbReference type="EMBL" id="GBRH01273125">
    <property type="protein sequence ID" value="JAD24770.1"/>
    <property type="molecule type" value="Transcribed_RNA"/>
</dbReference>
<protein>
    <submittedName>
        <fullName evidence="1">Uncharacterized protein</fullName>
    </submittedName>
</protein>
<organism evidence="1">
    <name type="scientific">Arundo donax</name>
    <name type="common">Giant reed</name>
    <name type="synonym">Donax arundinaceus</name>
    <dbReference type="NCBI Taxonomy" id="35708"/>
    <lineage>
        <taxon>Eukaryota</taxon>
        <taxon>Viridiplantae</taxon>
        <taxon>Streptophyta</taxon>
        <taxon>Embryophyta</taxon>
        <taxon>Tracheophyta</taxon>
        <taxon>Spermatophyta</taxon>
        <taxon>Magnoliopsida</taxon>
        <taxon>Liliopsida</taxon>
        <taxon>Poales</taxon>
        <taxon>Poaceae</taxon>
        <taxon>PACMAD clade</taxon>
        <taxon>Arundinoideae</taxon>
        <taxon>Arundineae</taxon>
        <taxon>Arundo</taxon>
    </lineage>
</organism>
<dbReference type="AlphaFoldDB" id="A0A0A8YH98"/>
<name>A0A0A8YH98_ARUDO</name>
<sequence length="61" mass="7146">MDRRLESSSPRFRRRRTLTPPYAFPVRLRLLGPPSPLRSLEHPFQRPLVSGIVRLFVAHVL</sequence>
<evidence type="ECO:0000313" key="1">
    <source>
        <dbReference type="EMBL" id="JAD24770.1"/>
    </source>
</evidence>
<accession>A0A0A8YH98</accession>